<dbReference type="EMBL" id="CAVMJV010000100">
    <property type="protein sequence ID" value="CAK5096816.1"/>
    <property type="molecule type" value="Genomic_DNA"/>
</dbReference>
<protein>
    <submittedName>
        <fullName evidence="1">Uncharacterized protein</fullName>
    </submittedName>
</protein>
<name>A0ACB1APV4_MELEN</name>
<dbReference type="Proteomes" id="UP001497535">
    <property type="component" value="Unassembled WGS sequence"/>
</dbReference>
<organism evidence="1 2">
    <name type="scientific">Meloidogyne enterolobii</name>
    <name type="common">Root-knot nematode worm</name>
    <name type="synonym">Meloidogyne mayaguensis</name>
    <dbReference type="NCBI Taxonomy" id="390850"/>
    <lineage>
        <taxon>Eukaryota</taxon>
        <taxon>Metazoa</taxon>
        <taxon>Ecdysozoa</taxon>
        <taxon>Nematoda</taxon>
        <taxon>Chromadorea</taxon>
        <taxon>Rhabditida</taxon>
        <taxon>Tylenchina</taxon>
        <taxon>Tylenchomorpha</taxon>
        <taxon>Tylenchoidea</taxon>
        <taxon>Meloidogynidae</taxon>
        <taxon>Meloidogyninae</taxon>
        <taxon>Meloidogyne</taxon>
    </lineage>
</organism>
<proteinExistence type="predicted"/>
<gene>
    <name evidence="1" type="ORF">MENTE1834_LOCUS41214</name>
</gene>
<comment type="caution">
    <text evidence="1">The sequence shown here is derived from an EMBL/GenBank/DDBJ whole genome shotgun (WGS) entry which is preliminary data.</text>
</comment>
<evidence type="ECO:0000313" key="2">
    <source>
        <dbReference type="Proteomes" id="UP001497535"/>
    </source>
</evidence>
<sequence length="162" mass="18159">MGGAIRGEAKAWRFPLIKYPNVLSRNKAHYLNIKIQADIFCRDRCAELVSIHSQQEQDFVTRIAGPLLTKCQFTDACSERMEHTNKSAANFDRMLRGFWIGMNRVWGTLLNHDTIDTNVTCIWSDRSNCNYGAVATGSVTPDTVIPPWARGNPNGANPGIFN</sequence>
<accession>A0ACB1APV4</accession>
<reference evidence="1" key="1">
    <citation type="submission" date="2023-11" db="EMBL/GenBank/DDBJ databases">
        <authorList>
            <person name="Poullet M."/>
        </authorList>
    </citation>
    <scope>NUCLEOTIDE SEQUENCE</scope>
    <source>
        <strain evidence="1">E1834</strain>
    </source>
</reference>
<evidence type="ECO:0000313" key="1">
    <source>
        <dbReference type="EMBL" id="CAK5096816.1"/>
    </source>
</evidence>
<keyword evidence="2" id="KW-1185">Reference proteome</keyword>